<dbReference type="PANTHER" id="PTHR36396:SF1">
    <property type="entry name" value="MALTASE-GLUCOAMYLASE, INTESTINAL PROTEIN"/>
    <property type="match status" value="1"/>
</dbReference>
<reference evidence="1 2" key="1">
    <citation type="submission" date="2020-10" db="EMBL/GenBank/DDBJ databases">
        <title>The Coptis chinensis genome and diversification of protoberbering-type alkaloids.</title>
        <authorList>
            <person name="Wang B."/>
            <person name="Shu S."/>
            <person name="Song C."/>
            <person name="Liu Y."/>
        </authorList>
    </citation>
    <scope>NUCLEOTIDE SEQUENCE [LARGE SCALE GENOMIC DNA]</scope>
    <source>
        <strain evidence="1">HL-2020</strain>
        <tissue evidence="1">Leaf</tissue>
    </source>
</reference>
<evidence type="ECO:0000313" key="2">
    <source>
        <dbReference type="Proteomes" id="UP000631114"/>
    </source>
</evidence>
<proteinExistence type="predicted"/>
<dbReference type="Proteomes" id="UP000631114">
    <property type="component" value="Unassembled WGS sequence"/>
</dbReference>
<sequence length="58" mass="6188">RIGSGVPSALYIAAVKQGEEPIIFGPNSILVDYGAGWKLQTVTSQGVEPTLEQFPMLL</sequence>
<dbReference type="EMBL" id="JADFTS010000007">
    <property type="protein sequence ID" value="KAF9599513.1"/>
    <property type="molecule type" value="Genomic_DNA"/>
</dbReference>
<keyword evidence="2" id="KW-1185">Reference proteome</keyword>
<comment type="caution">
    <text evidence="1">The sequence shown here is derived from an EMBL/GenBank/DDBJ whole genome shotgun (WGS) entry which is preliminary data.</text>
</comment>
<evidence type="ECO:0000313" key="1">
    <source>
        <dbReference type="EMBL" id="KAF9599513.1"/>
    </source>
</evidence>
<feature type="non-terminal residue" evidence="1">
    <location>
        <position position="58"/>
    </location>
</feature>
<accession>A0A835LL14</accession>
<dbReference type="PANTHER" id="PTHR36396">
    <property type="entry name" value="MALTASE-GLUCOAMYLASE, INTESTINAL PROTEIN"/>
    <property type="match status" value="1"/>
</dbReference>
<protein>
    <submittedName>
        <fullName evidence="1">Uncharacterized protein</fullName>
    </submittedName>
</protein>
<organism evidence="1 2">
    <name type="scientific">Coptis chinensis</name>
    <dbReference type="NCBI Taxonomy" id="261450"/>
    <lineage>
        <taxon>Eukaryota</taxon>
        <taxon>Viridiplantae</taxon>
        <taxon>Streptophyta</taxon>
        <taxon>Embryophyta</taxon>
        <taxon>Tracheophyta</taxon>
        <taxon>Spermatophyta</taxon>
        <taxon>Magnoliopsida</taxon>
        <taxon>Ranunculales</taxon>
        <taxon>Ranunculaceae</taxon>
        <taxon>Coptidoideae</taxon>
        <taxon>Coptis</taxon>
    </lineage>
</organism>
<dbReference type="AlphaFoldDB" id="A0A835LL14"/>
<gene>
    <name evidence="1" type="ORF">IFM89_038733</name>
</gene>
<dbReference type="OrthoDB" id="1932454at2759"/>
<name>A0A835LL14_9MAGN</name>